<proteinExistence type="predicted"/>
<sequence length="248" mass="28602">GIHPIDHPFWESLPYTDTYACNTPNPLHELHKGVFKDHLFAWCLDLAGAEEVDAHFKWVPPHHGLKNFERGVSGLSQMIGTEHHHMQKTMAALLVGLPGNITSQTLHATHAILDFIYLSHLPMLTEANLQRMECSLAKFHVYKEAFWAASSCKDFHCILKLHKLQHYIASIQSHSPCNNFNTELPECLHIDMVKLGYHVGNKHDYIAHMMTWLERREHMHKYTQFLKWAERKHPDYFGDLGEGVAQTP</sequence>
<protein>
    <submittedName>
        <fullName evidence="1">Uncharacterized protein</fullName>
    </submittedName>
</protein>
<organism evidence="1 2">
    <name type="scientific">Dacryopinax primogenitus (strain DJM 731)</name>
    <name type="common">Brown rot fungus</name>
    <dbReference type="NCBI Taxonomy" id="1858805"/>
    <lineage>
        <taxon>Eukaryota</taxon>
        <taxon>Fungi</taxon>
        <taxon>Dikarya</taxon>
        <taxon>Basidiomycota</taxon>
        <taxon>Agaricomycotina</taxon>
        <taxon>Dacrymycetes</taxon>
        <taxon>Dacrymycetales</taxon>
        <taxon>Dacrymycetaceae</taxon>
        <taxon>Dacryopinax</taxon>
    </lineage>
</organism>
<feature type="non-terminal residue" evidence="1">
    <location>
        <position position="1"/>
    </location>
</feature>
<dbReference type="InterPro" id="IPR041078">
    <property type="entry name" value="Plavaka"/>
</dbReference>
<dbReference type="Proteomes" id="UP000030653">
    <property type="component" value="Unassembled WGS sequence"/>
</dbReference>
<dbReference type="AlphaFoldDB" id="M5G1G4"/>
<keyword evidence="2" id="KW-1185">Reference proteome</keyword>
<dbReference type="GeneID" id="63690094"/>
<reference evidence="1 2" key="1">
    <citation type="journal article" date="2012" name="Science">
        <title>The Paleozoic origin of enzymatic lignin decomposition reconstructed from 31 fungal genomes.</title>
        <authorList>
            <person name="Floudas D."/>
            <person name="Binder M."/>
            <person name="Riley R."/>
            <person name="Barry K."/>
            <person name="Blanchette R.A."/>
            <person name="Henrissat B."/>
            <person name="Martinez A.T."/>
            <person name="Otillar R."/>
            <person name="Spatafora J.W."/>
            <person name="Yadav J.S."/>
            <person name="Aerts A."/>
            <person name="Benoit I."/>
            <person name="Boyd A."/>
            <person name="Carlson A."/>
            <person name="Copeland A."/>
            <person name="Coutinho P.M."/>
            <person name="de Vries R.P."/>
            <person name="Ferreira P."/>
            <person name="Findley K."/>
            <person name="Foster B."/>
            <person name="Gaskell J."/>
            <person name="Glotzer D."/>
            <person name="Gorecki P."/>
            <person name="Heitman J."/>
            <person name="Hesse C."/>
            <person name="Hori C."/>
            <person name="Igarashi K."/>
            <person name="Jurgens J.A."/>
            <person name="Kallen N."/>
            <person name="Kersten P."/>
            <person name="Kohler A."/>
            <person name="Kuees U."/>
            <person name="Kumar T.K.A."/>
            <person name="Kuo A."/>
            <person name="LaButti K."/>
            <person name="Larrondo L.F."/>
            <person name="Lindquist E."/>
            <person name="Ling A."/>
            <person name="Lombard V."/>
            <person name="Lucas S."/>
            <person name="Lundell T."/>
            <person name="Martin R."/>
            <person name="McLaughlin D.J."/>
            <person name="Morgenstern I."/>
            <person name="Morin E."/>
            <person name="Murat C."/>
            <person name="Nagy L.G."/>
            <person name="Nolan M."/>
            <person name="Ohm R.A."/>
            <person name="Patyshakuliyeva A."/>
            <person name="Rokas A."/>
            <person name="Ruiz-Duenas F.J."/>
            <person name="Sabat G."/>
            <person name="Salamov A."/>
            <person name="Samejima M."/>
            <person name="Schmutz J."/>
            <person name="Slot J.C."/>
            <person name="St John F."/>
            <person name="Stenlid J."/>
            <person name="Sun H."/>
            <person name="Sun S."/>
            <person name="Syed K."/>
            <person name="Tsang A."/>
            <person name="Wiebenga A."/>
            <person name="Young D."/>
            <person name="Pisabarro A."/>
            <person name="Eastwood D.C."/>
            <person name="Martin F."/>
            <person name="Cullen D."/>
            <person name="Grigoriev I.V."/>
            <person name="Hibbett D.S."/>
        </authorList>
    </citation>
    <scope>NUCLEOTIDE SEQUENCE [LARGE SCALE GENOMIC DNA]</scope>
    <source>
        <strain evidence="1 2">DJM-731 SS1</strain>
    </source>
</reference>
<dbReference type="EMBL" id="JH795861">
    <property type="protein sequence ID" value="EJU02569.1"/>
    <property type="molecule type" value="Genomic_DNA"/>
</dbReference>
<accession>M5G1G4</accession>
<dbReference type="STRING" id="1858805.M5G1G4"/>
<name>M5G1G4_DACPD</name>
<dbReference type="OMA" id="WLERREH"/>
<dbReference type="OrthoDB" id="3232941at2759"/>
<dbReference type="RefSeq" id="XP_040629463.1">
    <property type="nucleotide sequence ID" value="XM_040775032.1"/>
</dbReference>
<dbReference type="Pfam" id="PF18759">
    <property type="entry name" value="Plavaka"/>
    <property type="match status" value="1"/>
</dbReference>
<gene>
    <name evidence="1" type="ORF">DACRYDRAFT_51186</name>
</gene>
<evidence type="ECO:0000313" key="1">
    <source>
        <dbReference type="EMBL" id="EJU02569.1"/>
    </source>
</evidence>
<evidence type="ECO:0000313" key="2">
    <source>
        <dbReference type="Proteomes" id="UP000030653"/>
    </source>
</evidence>
<dbReference type="HOGENOM" id="CLU_006344_12_2_1"/>